<organism evidence="2">
    <name type="scientific">Eutreptiella gymnastica</name>
    <dbReference type="NCBI Taxonomy" id="73025"/>
    <lineage>
        <taxon>Eukaryota</taxon>
        <taxon>Discoba</taxon>
        <taxon>Euglenozoa</taxon>
        <taxon>Euglenida</taxon>
        <taxon>Spirocuta</taxon>
        <taxon>Euglenophyceae</taxon>
        <taxon>Eutreptiales</taxon>
        <taxon>Eutreptiaceae</taxon>
        <taxon>Eutreptiella</taxon>
    </lineage>
</organism>
<dbReference type="EMBL" id="HBGA01024890">
    <property type="protein sequence ID" value="CAD8998145.1"/>
    <property type="molecule type" value="Transcribed_RNA"/>
</dbReference>
<sequence>MDRGLTMILDVSSDPAADRSPMNISIVSHRRVYFMDIVFLNDECCAVGVGKCIVDWWTAKFERRQYAQYVLVLCSCVLCRLAAKWDAHFVLPELPTNSPPGPMRQKGGTSRA</sequence>
<dbReference type="EMBL" id="HBGA01024886">
    <property type="protein sequence ID" value="CAD8998144.1"/>
    <property type="molecule type" value="Transcribed_RNA"/>
</dbReference>
<reference evidence="2" key="1">
    <citation type="submission" date="2021-01" db="EMBL/GenBank/DDBJ databases">
        <authorList>
            <person name="Corre E."/>
            <person name="Pelletier E."/>
            <person name="Niang G."/>
            <person name="Scheremetjew M."/>
            <person name="Finn R."/>
            <person name="Kale V."/>
            <person name="Holt S."/>
            <person name="Cochrane G."/>
            <person name="Meng A."/>
            <person name="Brown T."/>
            <person name="Cohen L."/>
        </authorList>
    </citation>
    <scope>NUCLEOTIDE SEQUENCE</scope>
    <source>
        <strain evidence="2">NIES-381</strain>
    </source>
</reference>
<protein>
    <submittedName>
        <fullName evidence="2">Uncharacterized protein</fullName>
    </submittedName>
</protein>
<feature type="region of interest" description="Disordered" evidence="1">
    <location>
        <begin position="91"/>
        <end position="112"/>
    </location>
</feature>
<accession>A0A6U7UA56</accession>
<dbReference type="AlphaFoldDB" id="A0A6U7UA56"/>
<evidence type="ECO:0000313" key="2">
    <source>
        <dbReference type="EMBL" id="CAD8998144.1"/>
    </source>
</evidence>
<gene>
    <name evidence="2" type="ORF">EGYM00392_LOCUS9214</name>
    <name evidence="3" type="ORF">EGYM00392_LOCUS9215</name>
</gene>
<evidence type="ECO:0000256" key="1">
    <source>
        <dbReference type="SAM" id="MobiDB-lite"/>
    </source>
</evidence>
<name>A0A6U7UA56_9EUGL</name>
<evidence type="ECO:0000313" key="3">
    <source>
        <dbReference type="EMBL" id="CAD8998145.1"/>
    </source>
</evidence>
<proteinExistence type="predicted"/>